<evidence type="ECO:0000256" key="4">
    <source>
        <dbReference type="ARBA" id="ARBA00022514"/>
    </source>
</evidence>
<evidence type="ECO:0000256" key="1">
    <source>
        <dbReference type="ARBA" id="ARBA00004613"/>
    </source>
</evidence>
<comment type="subunit">
    <text evidence="15">Heterodimer with IL12B; disulfide-linked. The heterodimer is known as interleukin IL-23. Interacts with IL23R; this interaction enables recruitment of IL12RB1.</text>
</comment>
<accession>A0A4X1W2Q3</accession>
<dbReference type="GO" id="GO:0010557">
    <property type="term" value="P:positive regulation of macromolecule biosynthetic process"/>
    <property type="evidence" value="ECO:0007669"/>
    <property type="project" value="UniProtKB-ARBA"/>
</dbReference>
<dbReference type="GO" id="GO:0046635">
    <property type="term" value="P:positive regulation of alpha-beta T cell activation"/>
    <property type="evidence" value="ECO:0007669"/>
    <property type="project" value="UniProtKB-ARBA"/>
</dbReference>
<keyword evidence="12" id="KW-0395">Inflammatory response</keyword>
<keyword evidence="8" id="KW-0391">Immunity</keyword>
<dbReference type="Proteomes" id="UP000314985">
    <property type="component" value="Chromosome 5"/>
</dbReference>
<feature type="signal peptide" evidence="16">
    <location>
        <begin position="1"/>
        <end position="22"/>
    </location>
</feature>
<dbReference type="FunFam" id="1.20.1250.10:FF:000024">
    <property type="entry name" value="Interleukin-23 subunit alpha"/>
    <property type="match status" value="1"/>
</dbReference>
<dbReference type="SUPFAM" id="SSF47266">
    <property type="entry name" value="4-helical cytokines"/>
    <property type="match status" value="1"/>
</dbReference>
<keyword evidence="5" id="KW-0964">Secreted</keyword>
<evidence type="ECO:0000256" key="14">
    <source>
        <dbReference type="ARBA" id="ARBA00045298"/>
    </source>
</evidence>
<comment type="function">
    <text evidence="14">Associates with IL12B to form the pro-inflammatory cytokine IL-23 that plays different roles in innate and adaptive immunity. Released by antigen-presenting cells such as dendritic cells or macrophages, binds to a heterodimeric receptor complex composed of IL12RB1 and IL23R to activate JAK2 and TYK2 which then phosphorylate the receptor to form a docking site leading to the phosphorylation of STAT3 and STAT4. This process leads to activation of several pathways including p38 MAPK or NF-kappa-B and promotes the production of pro-inflammatory cytokines such as interleukin-17A/IL17A. In turn, participates in the early and effective intracellular bacterial clearance. Promotes the expansion and survival of T-helper 17 cells, a CD4-positive helper T-cell subset that produces IL-17, as well as other IL-17-producing cells.</text>
</comment>
<evidence type="ECO:0000256" key="7">
    <source>
        <dbReference type="ARBA" id="ARBA00022729"/>
    </source>
</evidence>
<evidence type="ECO:0000313" key="17">
    <source>
        <dbReference type="Ensembl" id="ENSSSCP00070050527.1"/>
    </source>
</evidence>
<dbReference type="Ensembl" id="ENSSSCT00070059343.1">
    <property type="protein sequence ID" value="ENSSSCP00070050527.1"/>
    <property type="gene ID" value="ENSSSCG00070029520.1"/>
</dbReference>
<organism evidence="17 18">
    <name type="scientific">Sus scrofa</name>
    <name type="common">Pig</name>
    <dbReference type="NCBI Taxonomy" id="9823"/>
    <lineage>
        <taxon>Eukaryota</taxon>
        <taxon>Metazoa</taxon>
        <taxon>Chordata</taxon>
        <taxon>Craniata</taxon>
        <taxon>Vertebrata</taxon>
        <taxon>Euteleostomi</taxon>
        <taxon>Mammalia</taxon>
        <taxon>Eutheria</taxon>
        <taxon>Laurasiatheria</taxon>
        <taxon>Artiodactyla</taxon>
        <taxon>Suina</taxon>
        <taxon>Suidae</taxon>
        <taxon>Sus</taxon>
    </lineage>
</organism>
<keyword evidence="11" id="KW-1015">Disulfide bond</keyword>
<dbReference type="GO" id="GO:0002827">
    <property type="term" value="P:positive regulation of T-helper 1 type immune response"/>
    <property type="evidence" value="ECO:0007669"/>
    <property type="project" value="UniProtKB-ARBA"/>
</dbReference>
<evidence type="ECO:0000256" key="3">
    <source>
        <dbReference type="ARBA" id="ARBA00015012"/>
    </source>
</evidence>
<dbReference type="GO" id="GO:0048771">
    <property type="term" value="P:tissue remodeling"/>
    <property type="evidence" value="ECO:0007669"/>
    <property type="project" value="UniProtKB-KW"/>
</dbReference>
<dbReference type="GO" id="GO:0080090">
    <property type="term" value="P:regulation of primary metabolic process"/>
    <property type="evidence" value="ECO:0007669"/>
    <property type="project" value="UniProtKB-ARBA"/>
</dbReference>
<evidence type="ECO:0000256" key="13">
    <source>
        <dbReference type="ARBA" id="ARBA00030230"/>
    </source>
</evidence>
<comment type="subcellular location">
    <subcellularLocation>
        <location evidence="1">Secreted</location>
    </subcellularLocation>
</comment>
<keyword evidence="4" id="KW-0202">Cytokine</keyword>
<dbReference type="GO" id="GO:0010468">
    <property type="term" value="P:regulation of gene expression"/>
    <property type="evidence" value="ECO:0007669"/>
    <property type="project" value="UniProtKB-ARBA"/>
</dbReference>
<name>A0A4X1W2Q3_PIG</name>
<evidence type="ECO:0000256" key="8">
    <source>
        <dbReference type="ARBA" id="ARBA00022859"/>
    </source>
</evidence>
<reference evidence="17" key="2">
    <citation type="submission" date="2025-08" db="UniProtKB">
        <authorList>
            <consortium name="Ensembl"/>
        </authorList>
    </citation>
    <scope>IDENTIFICATION</scope>
</reference>
<evidence type="ECO:0000256" key="12">
    <source>
        <dbReference type="ARBA" id="ARBA00023198"/>
    </source>
</evidence>
<evidence type="ECO:0000256" key="16">
    <source>
        <dbReference type="SAM" id="SignalP"/>
    </source>
</evidence>
<evidence type="ECO:0000256" key="11">
    <source>
        <dbReference type="ARBA" id="ARBA00023157"/>
    </source>
</evidence>
<evidence type="ECO:0000313" key="18">
    <source>
        <dbReference type="Proteomes" id="UP000314985"/>
    </source>
</evidence>
<proteinExistence type="inferred from homology"/>
<dbReference type="PANTHER" id="PTHR15947">
    <property type="entry name" value="SGRF"/>
    <property type="match status" value="1"/>
</dbReference>
<dbReference type="GO" id="GO:0002230">
    <property type="term" value="P:positive regulation of defense response to virus by host"/>
    <property type="evidence" value="ECO:0007669"/>
    <property type="project" value="UniProtKB-ARBA"/>
</dbReference>
<dbReference type="InterPro" id="IPR010831">
    <property type="entry name" value="IL-23_alpha"/>
</dbReference>
<dbReference type="PANTHER" id="PTHR15947:SF0">
    <property type="entry name" value="INTERLEUKIN-23 SUBUNIT ALPHA"/>
    <property type="match status" value="1"/>
</dbReference>
<evidence type="ECO:0000256" key="2">
    <source>
        <dbReference type="ARBA" id="ARBA00007432"/>
    </source>
</evidence>
<dbReference type="GO" id="GO:0070743">
    <property type="term" value="C:interleukin-23 complex"/>
    <property type="evidence" value="ECO:0007669"/>
    <property type="project" value="UniProtKB-ARBA"/>
</dbReference>
<dbReference type="GO" id="GO:0005125">
    <property type="term" value="F:cytokine activity"/>
    <property type="evidence" value="ECO:0007669"/>
    <property type="project" value="UniProtKB-KW"/>
</dbReference>
<evidence type="ECO:0000256" key="9">
    <source>
        <dbReference type="ARBA" id="ARBA00023118"/>
    </source>
</evidence>
<dbReference type="GO" id="GO:0045087">
    <property type="term" value="P:innate immune response"/>
    <property type="evidence" value="ECO:0007669"/>
    <property type="project" value="UniProtKB-KW"/>
</dbReference>
<dbReference type="Gene3D" id="1.20.1250.10">
    <property type="match status" value="1"/>
</dbReference>
<dbReference type="InterPro" id="IPR009079">
    <property type="entry name" value="4_helix_cytokine-like_core"/>
</dbReference>
<comment type="similarity">
    <text evidence="2">Belongs to the IL-6 superfamily.</text>
</comment>
<keyword evidence="10" id="KW-0797">Tissue remodeling</keyword>
<gene>
    <name evidence="17" type="primary">IL23A</name>
</gene>
<keyword evidence="6" id="KW-0399">Innate immunity</keyword>
<feature type="chain" id="PRO_5021271904" description="Interleukin-23 subunit alpha" evidence="16">
    <location>
        <begin position="23"/>
        <end position="265"/>
    </location>
</feature>
<protein>
    <recommendedName>
        <fullName evidence="3">Interleukin-23 subunit alpha</fullName>
    </recommendedName>
    <alternativeName>
        <fullName evidence="13">Interleukin-23 subunit p19</fullName>
    </alternativeName>
</protein>
<keyword evidence="7 16" id="KW-0732">Signal</keyword>
<dbReference type="GO" id="GO:0051607">
    <property type="term" value="P:defense response to virus"/>
    <property type="evidence" value="ECO:0007669"/>
    <property type="project" value="UniProtKB-KW"/>
</dbReference>
<sequence length="265" mass="29427">MLGSRAVMLMLLLLLLPWTSQGRAVPEGSSPAWAQGQQLSQQLCTLAWTAHLPMGHVVSGNLWDQTEAYLSSPRLQWETEAWGGSWRVKGHQEVREDGKQGSRESHCLRIQVGFEGTYFFTLPTPLPFQDLPREEGDDETTSEVPHIQCGDGCDPQGLRDNSQSCLQRIHQGLVFYEKLLGSDIFTGEPSLHPDGSVGQLHASLLGLRQLLQPEGHHWETEQTPSPSPSQPWQRLLLRLKILRSLQAFVAVAARVFAHGAATLSQ</sequence>
<dbReference type="GO" id="GO:0006954">
    <property type="term" value="P:inflammatory response"/>
    <property type="evidence" value="ECO:0007669"/>
    <property type="project" value="UniProtKB-KW"/>
</dbReference>
<dbReference type="GO" id="GO:1902107">
    <property type="term" value="P:positive regulation of leukocyte differentiation"/>
    <property type="evidence" value="ECO:0007669"/>
    <property type="project" value="UniProtKB-ARBA"/>
</dbReference>
<evidence type="ECO:0000256" key="5">
    <source>
        <dbReference type="ARBA" id="ARBA00022525"/>
    </source>
</evidence>
<dbReference type="Pfam" id="PF16649">
    <property type="entry name" value="IL23"/>
    <property type="match status" value="2"/>
</dbReference>
<evidence type="ECO:0000256" key="10">
    <source>
        <dbReference type="ARBA" id="ARBA00023148"/>
    </source>
</evidence>
<reference evidence="17 18" key="1">
    <citation type="submission" date="2017-08" db="EMBL/GenBank/DDBJ databases">
        <title>USMARCv1.0.</title>
        <authorList>
            <person name="Hannum G.I."/>
            <person name="Koren S."/>
            <person name="Schroeder S.G."/>
            <person name="Chin S.C."/>
            <person name="Nonneman D.J."/>
            <person name="Becker S.A."/>
            <person name="Rosen B.D."/>
            <person name="Bickhart D.M."/>
            <person name="Putnam N.H."/>
            <person name="Green R.E."/>
            <person name="Tuggle C.K."/>
            <person name="Liu H."/>
            <person name="Rohrer G.A."/>
            <person name="Warr A."/>
            <person name="Hall R."/>
            <person name="Kim K."/>
            <person name="Hume D.A."/>
            <person name="Talbot R."/>
            <person name="Chow W."/>
            <person name="Howe K."/>
            <person name="Schwartz A.S."/>
            <person name="Watson M."/>
            <person name="Archibald A.L."/>
            <person name="Phillippy A.M."/>
            <person name="Smith T.P.L."/>
        </authorList>
    </citation>
    <scope>NUCLEOTIDE SEQUENCE [LARGE SCALE GENOMIC DNA]</scope>
</reference>
<keyword evidence="9" id="KW-0051">Antiviral defense</keyword>
<dbReference type="AlphaFoldDB" id="A0A4X1W2Q3"/>
<evidence type="ECO:0000256" key="15">
    <source>
        <dbReference type="ARBA" id="ARBA00046461"/>
    </source>
</evidence>
<evidence type="ECO:0000256" key="6">
    <source>
        <dbReference type="ARBA" id="ARBA00022588"/>
    </source>
</evidence>